<dbReference type="AlphaFoldDB" id="A0A8T2M7G6"/>
<protein>
    <submittedName>
        <fullName evidence="3">Uncharacterized protein</fullName>
    </submittedName>
</protein>
<comment type="caution">
    <text evidence="3">The sequence shown here is derived from an EMBL/GenBank/DDBJ whole genome shotgun (WGS) entry which is preliminary data.</text>
</comment>
<accession>A0A8T2M7G6</accession>
<sequence length="177" mass="19370">MKLFQICNITRPYSEVCFSGCCTYKYPPAFLDHLMNKQCEATWYTPDMTSLADPSQPQNLSGSVINVTLQSLITKQHVDGLFLNINCHDTNKRYQAVYRVSGSPPGAPPPDQSRQSSIVSVAVGSVAGFAILAAVAALIYCREQIRRQICGSENPGEEGIELRGQGGGEPRVEEEEV</sequence>
<gene>
    <name evidence="3" type="ORF">AMEX_G4596</name>
</gene>
<evidence type="ECO:0000313" key="3">
    <source>
        <dbReference type="EMBL" id="KAG9279124.1"/>
    </source>
</evidence>
<reference evidence="3 4" key="1">
    <citation type="submission" date="2021-07" db="EMBL/GenBank/DDBJ databases">
        <authorList>
            <person name="Imarazene B."/>
            <person name="Zahm M."/>
            <person name="Klopp C."/>
            <person name="Cabau C."/>
            <person name="Beille S."/>
            <person name="Jouanno E."/>
            <person name="Castinel A."/>
            <person name="Lluch J."/>
            <person name="Gil L."/>
            <person name="Kuchtly C."/>
            <person name="Lopez Roques C."/>
            <person name="Donnadieu C."/>
            <person name="Parrinello H."/>
            <person name="Journot L."/>
            <person name="Du K."/>
            <person name="Schartl M."/>
            <person name="Retaux S."/>
            <person name="Guiguen Y."/>
        </authorList>
    </citation>
    <scope>NUCLEOTIDE SEQUENCE [LARGE SCALE GENOMIC DNA]</scope>
    <source>
        <strain evidence="3">Pach_M1</strain>
        <tissue evidence="3">Testis</tissue>
    </source>
</reference>
<evidence type="ECO:0000256" key="2">
    <source>
        <dbReference type="SAM" id="Phobius"/>
    </source>
</evidence>
<evidence type="ECO:0000313" key="4">
    <source>
        <dbReference type="Proteomes" id="UP000752171"/>
    </source>
</evidence>
<keyword evidence="2" id="KW-0472">Membrane</keyword>
<keyword evidence="2" id="KW-0812">Transmembrane</keyword>
<feature type="region of interest" description="Disordered" evidence="1">
    <location>
        <begin position="152"/>
        <end position="177"/>
    </location>
</feature>
<evidence type="ECO:0000256" key="1">
    <source>
        <dbReference type="SAM" id="MobiDB-lite"/>
    </source>
</evidence>
<name>A0A8T2M7G6_ASTMX</name>
<dbReference type="Proteomes" id="UP000752171">
    <property type="component" value="Unassembled WGS sequence"/>
</dbReference>
<proteinExistence type="predicted"/>
<feature type="transmembrane region" description="Helical" evidence="2">
    <location>
        <begin position="118"/>
        <end position="140"/>
    </location>
</feature>
<organism evidence="3 4">
    <name type="scientific">Astyanax mexicanus</name>
    <name type="common">Blind cave fish</name>
    <name type="synonym">Astyanax fasciatus mexicanus</name>
    <dbReference type="NCBI Taxonomy" id="7994"/>
    <lineage>
        <taxon>Eukaryota</taxon>
        <taxon>Metazoa</taxon>
        <taxon>Chordata</taxon>
        <taxon>Craniata</taxon>
        <taxon>Vertebrata</taxon>
        <taxon>Euteleostomi</taxon>
        <taxon>Actinopterygii</taxon>
        <taxon>Neopterygii</taxon>
        <taxon>Teleostei</taxon>
        <taxon>Ostariophysi</taxon>
        <taxon>Characiformes</taxon>
        <taxon>Characoidei</taxon>
        <taxon>Acestrorhamphidae</taxon>
        <taxon>Acestrorhamphinae</taxon>
        <taxon>Astyanax</taxon>
    </lineage>
</organism>
<dbReference type="EMBL" id="JAICCE010000003">
    <property type="protein sequence ID" value="KAG9279124.1"/>
    <property type="molecule type" value="Genomic_DNA"/>
</dbReference>
<keyword evidence="2" id="KW-1133">Transmembrane helix</keyword>